<dbReference type="PROSITE" id="PS50879">
    <property type="entry name" value="RNASE_H_1"/>
    <property type="match status" value="1"/>
</dbReference>
<feature type="non-terminal residue" evidence="2">
    <location>
        <position position="1"/>
    </location>
</feature>
<dbReference type="EMBL" id="GECZ01019289">
    <property type="protein sequence ID" value="JAS50480.1"/>
    <property type="molecule type" value="Transcribed_RNA"/>
</dbReference>
<dbReference type="InterPro" id="IPR036397">
    <property type="entry name" value="RNaseH_sf"/>
</dbReference>
<organism evidence="2">
    <name type="scientific">Cuerna arida</name>
    <dbReference type="NCBI Taxonomy" id="1464854"/>
    <lineage>
        <taxon>Eukaryota</taxon>
        <taxon>Metazoa</taxon>
        <taxon>Ecdysozoa</taxon>
        <taxon>Arthropoda</taxon>
        <taxon>Hexapoda</taxon>
        <taxon>Insecta</taxon>
        <taxon>Pterygota</taxon>
        <taxon>Neoptera</taxon>
        <taxon>Paraneoptera</taxon>
        <taxon>Hemiptera</taxon>
        <taxon>Auchenorrhyncha</taxon>
        <taxon>Membracoidea</taxon>
        <taxon>Cicadellidae</taxon>
        <taxon>Cicadellinae</taxon>
        <taxon>Proconiini</taxon>
        <taxon>Cuerna</taxon>
    </lineage>
</organism>
<dbReference type="InterPro" id="IPR002156">
    <property type="entry name" value="RNaseH_domain"/>
</dbReference>
<dbReference type="Pfam" id="PF00075">
    <property type="entry name" value="RNase_H"/>
    <property type="match status" value="1"/>
</dbReference>
<gene>
    <name evidence="2" type="ORF">g.39986</name>
</gene>
<accession>A0A1B6FJW3</accession>
<dbReference type="PANTHER" id="PTHR47723">
    <property type="entry name" value="OS05G0353850 PROTEIN"/>
    <property type="match status" value="1"/>
</dbReference>
<reference evidence="2" key="1">
    <citation type="submission" date="2015-11" db="EMBL/GenBank/DDBJ databases">
        <title>De novo transcriptome assembly of four potential Pierce s Disease insect vectors from Arizona vineyards.</title>
        <authorList>
            <person name="Tassone E.E."/>
        </authorList>
    </citation>
    <scope>NUCLEOTIDE SEQUENCE</scope>
</reference>
<dbReference type="Gene3D" id="3.30.420.10">
    <property type="entry name" value="Ribonuclease H-like superfamily/Ribonuclease H"/>
    <property type="match status" value="1"/>
</dbReference>
<dbReference type="InterPro" id="IPR012337">
    <property type="entry name" value="RNaseH-like_sf"/>
</dbReference>
<dbReference type="SUPFAM" id="SSF53098">
    <property type="entry name" value="Ribonuclease H-like"/>
    <property type="match status" value="1"/>
</dbReference>
<proteinExistence type="predicted"/>
<evidence type="ECO:0000259" key="1">
    <source>
        <dbReference type="PROSITE" id="PS50879"/>
    </source>
</evidence>
<sequence>IKAEARKSAFRLMVANQWREGLSGTGHCTIIKAAACDPEIDMTSDVMSMEVVFSRPFSVDFCSREEWRAQEEPYSDKDSLVWYTDGSLIEGRSGYGVCSRSTRTELCASLGQYCTIFQAEIMAILACANLNLARRYFNRHIVILSDCQAALKALDSCQITSKIVWECFNALSRLASRNFVHLGWVPSHVGIGGNERADELAKRGANMPFFGPEPSCGISKSTAYHTINKWSRELHRKRWQDYPGQSLGKKLLTDTSVAFTTWLLKLGRGQVKQVIALITGHGHFRKHLCTLGIRNDSQECRLCNQSEETAKHIILDCERLGARRRALFSGKQPGEESDISIGKKLLDLVRDTGIGLPN</sequence>
<feature type="domain" description="RNase H type-1" evidence="1">
    <location>
        <begin position="76"/>
        <end position="206"/>
    </location>
</feature>
<dbReference type="GO" id="GO:0004523">
    <property type="term" value="F:RNA-DNA hybrid ribonuclease activity"/>
    <property type="evidence" value="ECO:0007669"/>
    <property type="project" value="InterPro"/>
</dbReference>
<dbReference type="CDD" id="cd09276">
    <property type="entry name" value="Rnase_HI_RT_non_LTR"/>
    <property type="match status" value="1"/>
</dbReference>
<dbReference type="AlphaFoldDB" id="A0A1B6FJW3"/>
<protein>
    <recommendedName>
        <fullName evidence="1">RNase H type-1 domain-containing protein</fullName>
    </recommendedName>
</protein>
<dbReference type="PANTHER" id="PTHR47723:SF22">
    <property type="entry name" value="RNASE H TYPE-1 DOMAIN-CONTAINING PROTEIN"/>
    <property type="match status" value="1"/>
</dbReference>
<dbReference type="InterPro" id="IPR053151">
    <property type="entry name" value="RNase_H-like"/>
</dbReference>
<name>A0A1B6FJW3_9HEMI</name>
<dbReference type="GO" id="GO:0003676">
    <property type="term" value="F:nucleic acid binding"/>
    <property type="evidence" value="ECO:0007669"/>
    <property type="project" value="InterPro"/>
</dbReference>
<evidence type="ECO:0000313" key="2">
    <source>
        <dbReference type="EMBL" id="JAS50480.1"/>
    </source>
</evidence>